<evidence type="ECO:0000313" key="2">
    <source>
        <dbReference type="Proteomes" id="UP001314229"/>
    </source>
</evidence>
<dbReference type="Proteomes" id="UP001314229">
    <property type="component" value="Unassembled WGS sequence"/>
</dbReference>
<keyword evidence="2" id="KW-1185">Reference proteome</keyword>
<organism evidence="1 2">
    <name type="scientific">Scomber scombrus</name>
    <name type="common">Atlantic mackerel</name>
    <name type="synonym">Scomber vernalis</name>
    <dbReference type="NCBI Taxonomy" id="13677"/>
    <lineage>
        <taxon>Eukaryota</taxon>
        <taxon>Metazoa</taxon>
        <taxon>Chordata</taxon>
        <taxon>Craniata</taxon>
        <taxon>Vertebrata</taxon>
        <taxon>Euteleostomi</taxon>
        <taxon>Actinopterygii</taxon>
        <taxon>Neopterygii</taxon>
        <taxon>Teleostei</taxon>
        <taxon>Neoteleostei</taxon>
        <taxon>Acanthomorphata</taxon>
        <taxon>Pelagiaria</taxon>
        <taxon>Scombriformes</taxon>
        <taxon>Scombridae</taxon>
        <taxon>Scomber</taxon>
    </lineage>
</organism>
<sequence>MLFPHYNRSALLRQGHQAPGSLRHMPFPYSDRSVLLRQGHRGPQCQRPCSFLTPTIAFRSDRDIGPHTACNPCLFPYSSHNIRLIRDIGPHTACNPCLFPYSSRNIRLVMDIGVHDASDPCLFPYSSLNIRLVMDIGVHDASDHVVSSLRPQHFAQTGTSGTTLPATHACFLTPATTFAYRNIRLVMDIGVHDASDPCLFPYSSRNIRLVMDIGVHDASDHVVSSLRPQHFAQTGTSGTTLPATHACFLTPATTFAYRNIRLVMDIGVHDASDQCLFLTPTAAFHLDRDITHRDACYHAISLNRTAAFRFVMDIGHRDACNPCCLYVQPQHFVPTGTSGTGMPATHDVSLNPTAVLRFVMDIRHRDACDPCCFLKSNSSASLRHNFVPTGTSGTGMPTTPAVFHRICTTSIWPGCSMSTTPPFTQSNHGSSPSLTAGSFYRGHPVLVAAQPALVKAPGTEGCQHSALTGTFATGIPALRCLLIEVPGSPIFDYTDHCKSSLPGSDTGLSLPLSATPATSSDRTMQANFGGSMVDDHSPAKWPAETTPFQTFNVTYLSFYPVTTTIHYPAPFTRSM</sequence>
<dbReference type="EMBL" id="CAWUFR010000795">
    <property type="protein sequence ID" value="CAK6981252.1"/>
    <property type="molecule type" value="Genomic_DNA"/>
</dbReference>
<evidence type="ECO:0000313" key="1">
    <source>
        <dbReference type="EMBL" id="CAK6981252.1"/>
    </source>
</evidence>
<gene>
    <name evidence="1" type="ORF">FSCOSCO3_A007795</name>
</gene>
<reference evidence="1 2" key="1">
    <citation type="submission" date="2024-01" db="EMBL/GenBank/DDBJ databases">
        <authorList>
            <person name="Alioto T."/>
            <person name="Alioto T."/>
            <person name="Gomez Garrido J."/>
        </authorList>
    </citation>
    <scope>NUCLEOTIDE SEQUENCE [LARGE SCALE GENOMIC DNA]</scope>
</reference>
<name>A0AAV1Q9W6_SCOSC</name>
<comment type="caution">
    <text evidence="1">The sequence shown here is derived from an EMBL/GenBank/DDBJ whole genome shotgun (WGS) entry which is preliminary data.</text>
</comment>
<accession>A0AAV1Q9W6</accession>
<dbReference type="AlphaFoldDB" id="A0AAV1Q9W6"/>
<protein>
    <submittedName>
        <fullName evidence="1">Uncharacterized protein</fullName>
    </submittedName>
</protein>
<proteinExistence type="predicted"/>